<protein>
    <submittedName>
        <fullName evidence="2">Sec1 family protein</fullName>
    </submittedName>
</protein>
<name>A0A1Y2FW34_PROLT</name>
<dbReference type="InterPro" id="IPR036045">
    <property type="entry name" value="Sec1-like_sf"/>
</dbReference>
<dbReference type="InterPro" id="IPR001619">
    <property type="entry name" value="Sec1-like"/>
</dbReference>
<dbReference type="PANTHER" id="PTHR11679">
    <property type="entry name" value="VESICLE PROTEIN SORTING-ASSOCIATED"/>
    <property type="match status" value="1"/>
</dbReference>
<proteinExistence type="inferred from homology"/>
<dbReference type="Gene3D" id="1.25.40.60">
    <property type="match status" value="1"/>
</dbReference>
<dbReference type="InterPro" id="IPR043154">
    <property type="entry name" value="Sec-1-like_dom1"/>
</dbReference>
<evidence type="ECO:0000313" key="3">
    <source>
        <dbReference type="Proteomes" id="UP000193685"/>
    </source>
</evidence>
<dbReference type="InterPro" id="IPR027482">
    <property type="entry name" value="Sec1-like_dom2"/>
</dbReference>
<dbReference type="GO" id="GO:0016192">
    <property type="term" value="P:vesicle-mediated transport"/>
    <property type="evidence" value="ECO:0007669"/>
    <property type="project" value="InterPro"/>
</dbReference>
<comment type="similarity">
    <text evidence="1">Belongs to the STXBP/unc-18/SEC1 family.</text>
</comment>
<dbReference type="InterPro" id="IPR043127">
    <property type="entry name" value="Sec-1-like_dom3a"/>
</dbReference>
<reference evidence="2 3" key="1">
    <citation type="submission" date="2016-07" db="EMBL/GenBank/DDBJ databases">
        <title>Pervasive Adenine N6-methylation of Active Genes in Fungi.</title>
        <authorList>
            <consortium name="DOE Joint Genome Institute"/>
            <person name="Mondo S.J."/>
            <person name="Dannebaum R.O."/>
            <person name="Kuo R.C."/>
            <person name="Labutti K."/>
            <person name="Haridas S."/>
            <person name="Kuo A."/>
            <person name="Salamov A."/>
            <person name="Ahrendt S.R."/>
            <person name="Lipzen A."/>
            <person name="Sullivan W."/>
            <person name="Andreopoulos W.B."/>
            <person name="Clum A."/>
            <person name="Lindquist E."/>
            <person name="Daum C."/>
            <person name="Ramamoorthy G.K."/>
            <person name="Gryganskyi A."/>
            <person name="Culley D."/>
            <person name="Magnuson J.K."/>
            <person name="James T.Y."/>
            <person name="O'Malley M.A."/>
            <person name="Stajich J.E."/>
            <person name="Spatafora J.W."/>
            <person name="Visel A."/>
            <person name="Grigoriev I.V."/>
        </authorList>
    </citation>
    <scope>NUCLEOTIDE SEQUENCE [LARGE SCALE GENOMIC DNA]</scope>
    <source>
        <strain evidence="2 3">12-1054</strain>
    </source>
</reference>
<sequence length="574" mass="63583">MDVVAAAQSYVGKLLAQPGIKVLLLDEETTRILSLISTQSALLEHEVYLTDRLRNPSRERMKHLACIVLCRPTSLNVSALANELADPRYGSYYITFTNILSKTFLEQLAEADKLERVKGVYEHYLDYSAINADFYTLSTQPQAATTRIYGDAPQTWNDEALMRCTEGLAAVLLSLKKKPTIRYARNSPLAKQLAMQMDQLAEREEKLFEFSRNDTPPILLLLDRKNDPVTPLLTQWTYQAMVHDHLGIRNGRVSLAHVDGIRPELKEIVLTTEGDPFYMSNMFLNFGDLGSAVKEYVETYQTRTNTNKKLDSLADMKKFIEDYPEFRKLSGNVSKHVALMSELSKSVGENNLLDVSELEQSLATADNHTADLKQLQRLLMLPSVPAVNKLRLVLLYALRYEQHAQNATGPLQGMLKEAGLSQEVDAVDLLLGTAGASQRQEPLYASGDLFSKARSGIKGLQGIENVYTQHRPLLESQLLNLSKGKLSSHDYPGLSSLSRDKPQDVIVCMIGGATYAEAKVVRDLNTQVPGCRFVLGGTTIPSASDFVSGLLQDGASWSGAGRASAKGRLASRRP</sequence>
<dbReference type="GeneID" id="63782648"/>
<evidence type="ECO:0000256" key="1">
    <source>
        <dbReference type="ARBA" id="ARBA00009884"/>
    </source>
</evidence>
<dbReference type="SUPFAM" id="SSF56815">
    <property type="entry name" value="Sec1/munc18-like (SM) proteins"/>
    <property type="match status" value="1"/>
</dbReference>
<dbReference type="OMA" id="VHQLNNA"/>
<accession>A0A1Y2FW34</accession>
<evidence type="ECO:0000313" key="2">
    <source>
        <dbReference type="EMBL" id="ORY86885.1"/>
    </source>
</evidence>
<dbReference type="Gene3D" id="3.90.830.10">
    <property type="entry name" value="Syntaxin Binding Protein 1, Chain A, domain 2"/>
    <property type="match status" value="1"/>
</dbReference>
<dbReference type="Gene3D" id="3.40.50.2060">
    <property type="match status" value="1"/>
</dbReference>
<organism evidence="2 3">
    <name type="scientific">Protomyces lactucae-debilis</name>
    <dbReference type="NCBI Taxonomy" id="2754530"/>
    <lineage>
        <taxon>Eukaryota</taxon>
        <taxon>Fungi</taxon>
        <taxon>Dikarya</taxon>
        <taxon>Ascomycota</taxon>
        <taxon>Taphrinomycotina</taxon>
        <taxon>Taphrinomycetes</taxon>
        <taxon>Taphrinales</taxon>
        <taxon>Protomycetaceae</taxon>
        <taxon>Protomyces</taxon>
    </lineage>
</organism>
<dbReference type="STRING" id="56484.A0A1Y2FW34"/>
<dbReference type="Proteomes" id="UP000193685">
    <property type="component" value="Unassembled WGS sequence"/>
</dbReference>
<dbReference type="AlphaFoldDB" id="A0A1Y2FW34"/>
<dbReference type="Gene3D" id="3.40.50.1910">
    <property type="match status" value="1"/>
</dbReference>
<dbReference type="PIRSF" id="PIRSF005715">
    <property type="entry name" value="VPS45_Sec1"/>
    <property type="match status" value="1"/>
</dbReference>
<gene>
    <name evidence="2" type="ORF">BCR37DRAFT_128332</name>
</gene>
<dbReference type="EMBL" id="MCFI01000002">
    <property type="protein sequence ID" value="ORY86885.1"/>
    <property type="molecule type" value="Genomic_DNA"/>
</dbReference>
<dbReference type="RefSeq" id="XP_040727741.1">
    <property type="nucleotide sequence ID" value="XM_040866049.1"/>
</dbReference>
<keyword evidence="3" id="KW-1185">Reference proteome</keyword>
<dbReference type="Pfam" id="PF00995">
    <property type="entry name" value="Sec1"/>
    <property type="match status" value="1"/>
</dbReference>
<comment type="caution">
    <text evidence="2">The sequence shown here is derived from an EMBL/GenBank/DDBJ whole genome shotgun (WGS) entry which is preliminary data.</text>
</comment>
<dbReference type="OrthoDB" id="10266265at2759"/>